<protein>
    <submittedName>
        <fullName evidence="1">Uncharacterized protein</fullName>
    </submittedName>
</protein>
<proteinExistence type="predicted"/>
<dbReference type="EMBL" id="JAKJXH010000013">
    <property type="protein sequence ID" value="MCF7543369.1"/>
    <property type="molecule type" value="Genomic_DNA"/>
</dbReference>
<name>A0ABS9I6K0_9PSED</name>
<gene>
    <name evidence="1" type="ORF">L4G47_14205</name>
</gene>
<comment type="caution">
    <text evidence="1">The sequence shown here is derived from an EMBL/GenBank/DDBJ whole genome shotgun (WGS) entry which is preliminary data.</text>
</comment>
<sequence length="68" mass="7476">MKTRLDAFFVVGWRPLLSAHMLPCADQGSANIHFWVPYKLLRSIVVYPATVDTSASGVIAPKKAFPTS</sequence>
<keyword evidence="2" id="KW-1185">Reference proteome</keyword>
<organism evidence="1 2">
    <name type="scientific">Pseudomonas petrae</name>
    <dbReference type="NCBI Taxonomy" id="2912190"/>
    <lineage>
        <taxon>Bacteria</taxon>
        <taxon>Pseudomonadati</taxon>
        <taxon>Pseudomonadota</taxon>
        <taxon>Gammaproteobacteria</taxon>
        <taxon>Pseudomonadales</taxon>
        <taxon>Pseudomonadaceae</taxon>
        <taxon>Pseudomonas</taxon>
    </lineage>
</organism>
<dbReference type="Proteomes" id="UP001162905">
    <property type="component" value="Unassembled WGS sequence"/>
</dbReference>
<dbReference type="RefSeq" id="WP_237252875.1">
    <property type="nucleotide sequence ID" value="NZ_JAKJXE010000003.1"/>
</dbReference>
<evidence type="ECO:0000313" key="1">
    <source>
        <dbReference type="EMBL" id="MCF7543369.1"/>
    </source>
</evidence>
<evidence type="ECO:0000313" key="2">
    <source>
        <dbReference type="Proteomes" id="UP001162905"/>
    </source>
</evidence>
<accession>A0ABS9I6K0</accession>
<reference evidence="1" key="1">
    <citation type="submission" date="2022-01" db="EMBL/GenBank/DDBJ databases">
        <title>Pseudomonas sp. nov. isolated from Antarctic regolith.</title>
        <authorList>
            <person name="Novakova D."/>
            <person name="Sedlar K."/>
        </authorList>
    </citation>
    <scope>NUCLEOTIDE SEQUENCE</scope>
    <source>
        <strain evidence="1">P2647</strain>
    </source>
</reference>